<proteinExistence type="predicted"/>
<dbReference type="PANTHER" id="PTHR43143:SF1">
    <property type="entry name" value="SERINE_THREONINE-PROTEIN PHOSPHATASE CPPED1"/>
    <property type="match status" value="1"/>
</dbReference>
<reference evidence="2 3" key="1">
    <citation type="submission" date="2023-01" db="EMBL/GenBank/DDBJ databases">
        <title>Psychrosphaera sp. nov., isolated from marine algae.</title>
        <authorList>
            <person name="Bayburt H."/>
            <person name="Choi B.J."/>
            <person name="Kim J.M."/>
            <person name="Choi D.G."/>
            <person name="Jeon C.O."/>
        </authorList>
    </citation>
    <scope>NUCLEOTIDE SEQUENCE [LARGE SCALE GENOMIC DNA]</scope>
    <source>
        <strain evidence="2 3">G1-22</strain>
    </source>
</reference>
<dbReference type="InterPro" id="IPR004843">
    <property type="entry name" value="Calcineurin-like_PHP"/>
</dbReference>
<dbReference type="InterPro" id="IPR029052">
    <property type="entry name" value="Metallo-depent_PP-like"/>
</dbReference>
<organism evidence="2 3">
    <name type="scientific">Psychrosphaera algicola</name>
    <dbReference type="NCBI Taxonomy" id="3023714"/>
    <lineage>
        <taxon>Bacteria</taxon>
        <taxon>Pseudomonadati</taxon>
        <taxon>Pseudomonadota</taxon>
        <taxon>Gammaproteobacteria</taxon>
        <taxon>Alteromonadales</taxon>
        <taxon>Pseudoalteromonadaceae</taxon>
        <taxon>Psychrosphaera</taxon>
    </lineage>
</organism>
<name>A0ABT5FHA1_9GAMM</name>
<evidence type="ECO:0000259" key="1">
    <source>
        <dbReference type="Pfam" id="PF00149"/>
    </source>
</evidence>
<dbReference type="EMBL" id="JAQOMS010000002">
    <property type="protein sequence ID" value="MDC2890568.1"/>
    <property type="molecule type" value="Genomic_DNA"/>
</dbReference>
<dbReference type="Proteomes" id="UP001528411">
    <property type="component" value="Unassembled WGS sequence"/>
</dbReference>
<evidence type="ECO:0000313" key="2">
    <source>
        <dbReference type="EMBL" id="MDC2890568.1"/>
    </source>
</evidence>
<dbReference type="InterPro" id="IPR051918">
    <property type="entry name" value="STPP_CPPED1"/>
</dbReference>
<sequence length="253" mass="28921">MITNFRHGKPTSIAHSQSVDENLALIKQIEQTKQIGDSFKVALLGDPQQFPEDFDETIKLLNTYAEVDFIILLGDLVETGLKQEFEWTCKAMNHSNKPIIPVIGNHDSLSYGVDIWLQTFGEYDFTFSYLGTKFVAYNDNQYEFEDVPDLDWLEQASAISDNETRLHTIGMSHIEPWGRAPDLSQFLAKNGFDQMLHAHKHKFAYYQREEVGLPHFITADTQDVKFAIMTVTPDTITIEQCDPVCLPAEIEIR</sequence>
<dbReference type="Pfam" id="PF00149">
    <property type="entry name" value="Metallophos"/>
    <property type="match status" value="1"/>
</dbReference>
<keyword evidence="3" id="KW-1185">Reference proteome</keyword>
<protein>
    <submittedName>
        <fullName evidence="2">Metallophosphoesterase</fullName>
    </submittedName>
</protein>
<dbReference type="SUPFAM" id="SSF56300">
    <property type="entry name" value="Metallo-dependent phosphatases"/>
    <property type="match status" value="1"/>
</dbReference>
<dbReference type="Gene3D" id="3.60.21.10">
    <property type="match status" value="1"/>
</dbReference>
<dbReference type="RefSeq" id="WP_272181727.1">
    <property type="nucleotide sequence ID" value="NZ_JAQOMS010000002.1"/>
</dbReference>
<accession>A0ABT5FHA1</accession>
<evidence type="ECO:0000313" key="3">
    <source>
        <dbReference type="Proteomes" id="UP001528411"/>
    </source>
</evidence>
<dbReference type="CDD" id="cd00838">
    <property type="entry name" value="MPP_superfamily"/>
    <property type="match status" value="1"/>
</dbReference>
<comment type="caution">
    <text evidence="2">The sequence shown here is derived from an EMBL/GenBank/DDBJ whole genome shotgun (WGS) entry which is preliminary data.</text>
</comment>
<dbReference type="PANTHER" id="PTHR43143">
    <property type="entry name" value="METALLOPHOSPHOESTERASE, CALCINEURIN SUPERFAMILY"/>
    <property type="match status" value="1"/>
</dbReference>
<feature type="domain" description="Calcineurin-like phosphoesterase" evidence="1">
    <location>
        <begin position="39"/>
        <end position="202"/>
    </location>
</feature>
<gene>
    <name evidence="2" type="ORF">PN838_19740</name>
</gene>